<dbReference type="KEGG" id="ovi:T265_11338"/>
<dbReference type="GO" id="GO:0008312">
    <property type="term" value="F:7S RNA binding"/>
    <property type="evidence" value="ECO:0007669"/>
    <property type="project" value="InterPro"/>
</dbReference>
<dbReference type="AlphaFoldDB" id="A0A074YZB9"/>
<dbReference type="RefSeq" id="XP_009176233.1">
    <property type="nucleotide sequence ID" value="XM_009177969.1"/>
</dbReference>
<dbReference type="EMBL" id="KL597104">
    <property type="protein sequence ID" value="KER20018.1"/>
    <property type="molecule type" value="Genomic_DNA"/>
</dbReference>
<dbReference type="InterPro" id="IPR009018">
    <property type="entry name" value="Signal_recog_particle_SRP9/14"/>
</dbReference>
<dbReference type="CTD" id="20325506"/>
<dbReference type="OrthoDB" id="360923at2759"/>
<dbReference type="Gene3D" id="3.30.720.10">
    <property type="entry name" value="Signal recognition particle alu RNA binding heterodimer, srp9/1"/>
    <property type="match status" value="1"/>
</dbReference>
<dbReference type="GO" id="GO:0005786">
    <property type="term" value="C:signal recognition particle, endoplasmic reticulum targeting"/>
    <property type="evidence" value="ECO:0007669"/>
    <property type="project" value="UniProtKB-KW"/>
</dbReference>
<proteinExistence type="predicted"/>
<keyword evidence="1" id="KW-0687">Ribonucleoprotein</keyword>
<dbReference type="GeneID" id="20325506"/>
<organism evidence="2 3">
    <name type="scientific">Opisthorchis viverrini</name>
    <name type="common">Southeast Asian liver fluke</name>
    <dbReference type="NCBI Taxonomy" id="6198"/>
    <lineage>
        <taxon>Eukaryota</taxon>
        <taxon>Metazoa</taxon>
        <taxon>Spiralia</taxon>
        <taxon>Lophotrochozoa</taxon>
        <taxon>Platyhelminthes</taxon>
        <taxon>Trematoda</taxon>
        <taxon>Digenea</taxon>
        <taxon>Opisthorchiida</taxon>
        <taxon>Opisthorchiata</taxon>
        <taxon>Opisthorchiidae</taxon>
        <taxon>Opisthorchis</taxon>
    </lineage>
</organism>
<evidence type="ECO:0000313" key="3">
    <source>
        <dbReference type="Proteomes" id="UP000054324"/>
    </source>
</evidence>
<protein>
    <submittedName>
        <fullName evidence="2">Uncharacterized protein</fullName>
    </submittedName>
</protein>
<reference evidence="2 3" key="1">
    <citation type="submission" date="2013-11" db="EMBL/GenBank/DDBJ databases">
        <title>Opisthorchis viverrini - life in the bile duct.</title>
        <authorList>
            <person name="Young N.D."/>
            <person name="Nagarajan N."/>
            <person name="Lin S.J."/>
            <person name="Korhonen P.K."/>
            <person name="Jex A.R."/>
            <person name="Hall R.S."/>
            <person name="Safavi-Hemami H."/>
            <person name="Kaewkong W."/>
            <person name="Bertrand D."/>
            <person name="Gao S."/>
            <person name="Seet Q."/>
            <person name="Wongkham S."/>
            <person name="Teh B.T."/>
            <person name="Wongkham C."/>
            <person name="Intapan P.M."/>
            <person name="Maleewong W."/>
            <person name="Yang X."/>
            <person name="Hu M."/>
            <person name="Wang Z."/>
            <person name="Hofmann A."/>
            <person name="Sternberg P.W."/>
            <person name="Tan P."/>
            <person name="Wang J."/>
            <person name="Gasser R.B."/>
        </authorList>
    </citation>
    <scope>NUCLEOTIDE SEQUENCE [LARGE SCALE GENOMIC DNA]</scope>
</reference>
<evidence type="ECO:0000256" key="1">
    <source>
        <dbReference type="ARBA" id="ARBA00023135"/>
    </source>
</evidence>
<name>A0A074YZB9_OPIVI</name>
<keyword evidence="1" id="KW-0733">Signal recognition particle</keyword>
<keyword evidence="3" id="KW-1185">Reference proteome</keyword>
<accession>A0A074YZB9</accession>
<gene>
    <name evidence="2" type="ORF">T265_11338</name>
</gene>
<evidence type="ECO:0000313" key="2">
    <source>
        <dbReference type="EMBL" id="KER20018.1"/>
    </source>
</evidence>
<sequence>MLRCAPYYYADMKPGRSAPRASKDFQCLTIDVFGAMPESGGNTRSRMLNYIQRIAGLTSPDLINASKTPVVKLTTFVCPLRVEATFLIRNAAWITLPCYMPSTRPLKEPGGSERNINAREPPKTKIACRVFLIKLRIGTPREFEDKGIEESSAFFGMKPQSTDLQTKRVLKYVTDLAQDVKKIEKFISLLMRHMNGREWSITKRGKKLESVVPTEKQQSDKFKGFWRIAV</sequence>
<dbReference type="STRING" id="6198.A0A074YZB9"/>
<dbReference type="GO" id="GO:0006614">
    <property type="term" value="P:SRP-dependent cotranslational protein targeting to membrane"/>
    <property type="evidence" value="ECO:0007669"/>
    <property type="project" value="InterPro"/>
</dbReference>
<dbReference type="Proteomes" id="UP000054324">
    <property type="component" value="Unassembled WGS sequence"/>
</dbReference>